<feature type="region of interest" description="Disordered" evidence="2">
    <location>
        <begin position="186"/>
        <end position="215"/>
    </location>
</feature>
<evidence type="ECO:0000259" key="3">
    <source>
        <dbReference type="Pfam" id="PF02582"/>
    </source>
</evidence>
<accession>A0A060T9Z6</accession>
<dbReference type="InterPro" id="IPR051624">
    <property type="entry name" value="RMD1/Sad1-interacting"/>
</dbReference>
<evidence type="ECO:0000256" key="1">
    <source>
        <dbReference type="ARBA" id="ARBA00008306"/>
    </source>
</evidence>
<feature type="region of interest" description="Disordered" evidence="2">
    <location>
        <begin position="52"/>
        <end position="88"/>
    </location>
</feature>
<comment type="similarity">
    <text evidence="1">Belongs to the RMD1/sif2 family.</text>
</comment>
<dbReference type="PhylomeDB" id="A0A060T9Z6"/>
<dbReference type="AlphaFoldDB" id="A0A060T9Z6"/>
<organism evidence="4">
    <name type="scientific">Blastobotrys adeninivorans</name>
    <name type="common">Yeast</name>
    <name type="synonym">Arxula adeninivorans</name>
    <dbReference type="NCBI Taxonomy" id="409370"/>
    <lineage>
        <taxon>Eukaryota</taxon>
        <taxon>Fungi</taxon>
        <taxon>Dikarya</taxon>
        <taxon>Ascomycota</taxon>
        <taxon>Saccharomycotina</taxon>
        <taxon>Dipodascomycetes</taxon>
        <taxon>Dipodascales</taxon>
        <taxon>Trichomonascaceae</taxon>
        <taxon>Blastobotrys</taxon>
    </lineage>
</organism>
<dbReference type="GO" id="GO:0070131">
    <property type="term" value="P:positive regulation of mitochondrial translation"/>
    <property type="evidence" value="ECO:0007669"/>
    <property type="project" value="TreeGrafter"/>
</dbReference>
<gene>
    <name evidence="4" type="ORF">GNLVRS02_ARAD1B03718g</name>
</gene>
<feature type="domain" description="DUF155" evidence="3">
    <location>
        <begin position="142"/>
        <end position="338"/>
    </location>
</feature>
<evidence type="ECO:0000256" key="2">
    <source>
        <dbReference type="SAM" id="MobiDB-lite"/>
    </source>
</evidence>
<proteinExistence type="inferred from homology"/>
<dbReference type="PANTHER" id="PTHR16255">
    <property type="entry name" value="REQUIRED FOR MEIOTIC NUCLEAR DIVISION PROTEIN 1 HOMOLOG"/>
    <property type="match status" value="1"/>
</dbReference>
<reference evidence="4" key="1">
    <citation type="submission" date="2014-02" db="EMBL/GenBank/DDBJ databases">
        <authorList>
            <person name="Genoscope - CEA"/>
        </authorList>
    </citation>
    <scope>NUCLEOTIDE SEQUENCE</scope>
    <source>
        <strain evidence="4">LS3</strain>
    </source>
</reference>
<protein>
    <submittedName>
        <fullName evidence="4">ARAD1B03718p</fullName>
    </submittedName>
</protein>
<dbReference type="PANTHER" id="PTHR16255:SF1">
    <property type="entry name" value="REQUIRED FOR MEIOTIC NUCLEAR DIVISION PROTEIN 1 HOMOLOG"/>
    <property type="match status" value="1"/>
</dbReference>
<dbReference type="GO" id="GO:0005739">
    <property type="term" value="C:mitochondrion"/>
    <property type="evidence" value="ECO:0007669"/>
    <property type="project" value="UniProtKB-ARBA"/>
</dbReference>
<reference evidence="4" key="2">
    <citation type="submission" date="2014-06" db="EMBL/GenBank/DDBJ databases">
        <title>The complete genome of Blastobotrys (Arxula) adeninivorans LS3 - a yeast of biotechnological interest.</title>
        <authorList>
            <person name="Kunze G."/>
            <person name="Gaillardin C."/>
            <person name="Czernicka M."/>
            <person name="Durrens P."/>
            <person name="Martin T."/>
            <person name="Boer E."/>
            <person name="Gabaldon T."/>
            <person name="Cruz J."/>
            <person name="Talla E."/>
            <person name="Marck C."/>
            <person name="Goffeau A."/>
            <person name="Barbe V."/>
            <person name="Baret P."/>
            <person name="Baronian K."/>
            <person name="Beier S."/>
            <person name="Bleykasten C."/>
            <person name="Bode R."/>
            <person name="Casaregola S."/>
            <person name="Despons L."/>
            <person name="Fairhead C."/>
            <person name="Giersberg M."/>
            <person name="Gierski P."/>
            <person name="Hahnel U."/>
            <person name="Hartmann A."/>
            <person name="Jankowska D."/>
            <person name="Jubin C."/>
            <person name="Jung P."/>
            <person name="Lafontaine I."/>
            <person name="Leh-Louis V."/>
            <person name="Lemaire M."/>
            <person name="Marcet-Houben M."/>
            <person name="Mascher M."/>
            <person name="Morel G."/>
            <person name="Richard G.-F."/>
            <person name="Riechen J."/>
            <person name="Sacerdot C."/>
            <person name="Sarkar A."/>
            <person name="Savel G."/>
            <person name="Schacherer J."/>
            <person name="Sherman D."/>
            <person name="Straub M.-L."/>
            <person name="Stein N."/>
            <person name="Thierry A."/>
            <person name="Trautwein-Schult A."/>
            <person name="Westhof E."/>
            <person name="Worch S."/>
            <person name="Dujon B."/>
            <person name="Souciet J.-L."/>
            <person name="Wincker P."/>
            <person name="Scholz U."/>
            <person name="Neuveglise N."/>
        </authorList>
    </citation>
    <scope>NUCLEOTIDE SEQUENCE</scope>
    <source>
        <strain evidence="4">LS3</strain>
    </source>
</reference>
<sequence>MYPVRWLSRVPRARGCCAVLRRSFTNSCGLLQKNEFAQPNTTASDVEIKKRFTAKSPSKSDRSAQSLRHVPLHKRMSASPNSEAPAPATKTCTTISTCEQYNLPEVVKLFYKAGLRSASMLLPAEMVHVEYPYSAGKSADVLVLLNGTIVAWGMTEIEVIDQLIPLLKPSEIRSYKQIESEDMDYVEEVEEHSQKDDNSSSNSNGNGPISNSEPTSTMIGDVIYIRGTNESQRLLNKAAFSSGLARNTKLAALEISLEKYISVIKDISHKLATGGHLGLKGSDALKITGQLLQIRGQLNLYSELIETPDLYWSEPQLEALYALISRKLDVAPRISILNKKLDYASELVGILKTHTSEQQSTRLEWMIIVLILVEVCFEIAHFSERFFSKNTEKDSS</sequence>
<feature type="compositionally biased region" description="Low complexity" evidence="2">
    <location>
        <begin position="199"/>
        <end position="212"/>
    </location>
</feature>
<feature type="compositionally biased region" description="Low complexity" evidence="2">
    <location>
        <begin position="77"/>
        <end position="88"/>
    </location>
</feature>
<name>A0A060T9Z6_BLAAD</name>
<dbReference type="InterPro" id="IPR003734">
    <property type="entry name" value="DUF155"/>
</dbReference>
<evidence type="ECO:0000313" key="4">
    <source>
        <dbReference type="EMBL" id="CDP36031.1"/>
    </source>
</evidence>
<dbReference type="Pfam" id="PF02582">
    <property type="entry name" value="DUF155"/>
    <property type="match status" value="1"/>
</dbReference>
<dbReference type="EMBL" id="HG937692">
    <property type="protein sequence ID" value="CDP36031.1"/>
    <property type="molecule type" value="Genomic_DNA"/>
</dbReference>